<sequence length="123" mass="13997">MVCLLPIILDTAKTALEVTVMLFILLITVCLILWVAFDIKYVFEEHHLFIKGGPFRSRIKYEDITRVTPTNNILVGYRILSSKDALEILYKTGILGSIIISPKNKEEFILELARRCPNASISE</sequence>
<evidence type="ECO:0000313" key="3">
    <source>
        <dbReference type="EMBL" id="MFE8699667.1"/>
    </source>
</evidence>
<evidence type="ECO:0000313" key="4">
    <source>
        <dbReference type="Proteomes" id="UP001601059"/>
    </source>
</evidence>
<feature type="transmembrane region" description="Helical" evidence="1">
    <location>
        <begin position="20"/>
        <end position="43"/>
    </location>
</feature>
<keyword evidence="1" id="KW-1133">Transmembrane helix</keyword>
<dbReference type="InterPro" id="IPR009589">
    <property type="entry name" value="PH_YyaB-like"/>
</dbReference>
<protein>
    <submittedName>
        <fullName evidence="3">PH domain-containing protein</fullName>
    </submittedName>
</protein>
<proteinExistence type="predicted"/>
<accession>A0ABW6K7V3</accession>
<evidence type="ECO:0000256" key="1">
    <source>
        <dbReference type="SAM" id="Phobius"/>
    </source>
</evidence>
<dbReference type="Pfam" id="PF06713">
    <property type="entry name" value="bPH_4"/>
    <property type="match status" value="1"/>
</dbReference>
<evidence type="ECO:0000259" key="2">
    <source>
        <dbReference type="Pfam" id="PF06713"/>
    </source>
</evidence>
<comment type="caution">
    <text evidence="3">The sequence shown here is derived from an EMBL/GenBank/DDBJ whole genome shotgun (WGS) entry which is preliminary data.</text>
</comment>
<keyword evidence="1" id="KW-0812">Transmembrane</keyword>
<reference evidence="3 4" key="1">
    <citation type="submission" date="2024-08" db="EMBL/GenBank/DDBJ databases">
        <title>Two novel Cytobacillus novel species.</title>
        <authorList>
            <person name="Liu G."/>
        </authorList>
    </citation>
    <scope>NUCLEOTIDE SEQUENCE [LARGE SCALE GENOMIC DNA]</scope>
    <source>
        <strain evidence="3 4">FJAT-54145</strain>
    </source>
</reference>
<dbReference type="RefSeq" id="WP_389359029.1">
    <property type="nucleotide sequence ID" value="NZ_JBIACK010000001.1"/>
</dbReference>
<name>A0ABW6K7V3_9BACI</name>
<organism evidence="3 4">
    <name type="scientific">Cytobacillus spartinae</name>
    <dbReference type="NCBI Taxonomy" id="3299023"/>
    <lineage>
        <taxon>Bacteria</taxon>
        <taxon>Bacillati</taxon>
        <taxon>Bacillota</taxon>
        <taxon>Bacilli</taxon>
        <taxon>Bacillales</taxon>
        <taxon>Bacillaceae</taxon>
        <taxon>Cytobacillus</taxon>
    </lineage>
</organism>
<gene>
    <name evidence="3" type="ORF">ACFYKX_03405</name>
</gene>
<keyword evidence="1" id="KW-0472">Membrane</keyword>
<dbReference type="Proteomes" id="UP001601059">
    <property type="component" value="Unassembled WGS sequence"/>
</dbReference>
<keyword evidence="4" id="KW-1185">Reference proteome</keyword>
<dbReference type="EMBL" id="JBIACK010000001">
    <property type="protein sequence ID" value="MFE8699667.1"/>
    <property type="molecule type" value="Genomic_DNA"/>
</dbReference>
<feature type="domain" description="Uncharacterized protein YyaB-like PH" evidence="2">
    <location>
        <begin position="39"/>
        <end position="116"/>
    </location>
</feature>